<dbReference type="InterPro" id="IPR011098">
    <property type="entry name" value="G5_dom"/>
</dbReference>
<protein>
    <submittedName>
        <fullName evidence="5">VanW family protein</fullName>
    </submittedName>
</protein>
<dbReference type="EMBL" id="DXGF01000015">
    <property type="protein sequence ID" value="HIW82841.1"/>
    <property type="molecule type" value="Genomic_DNA"/>
</dbReference>
<feature type="transmembrane region" description="Helical" evidence="3">
    <location>
        <begin position="26"/>
        <end position="50"/>
    </location>
</feature>
<dbReference type="AlphaFoldDB" id="A0A9D1RA75"/>
<dbReference type="Gene3D" id="2.20.230.10">
    <property type="entry name" value="Resuscitation-promoting factor rpfb"/>
    <property type="match status" value="1"/>
</dbReference>
<organism evidence="5 6">
    <name type="scientific">Candidatus Dorea gallistercoris</name>
    <dbReference type="NCBI Taxonomy" id="2838542"/>
    <lineage>
        <taxon>Bacteria</taxon>
        <taxon>Bacillati</taxon>
        <taxon>Bacillota</taxon>
        <taxon>Clostridia</taxon>
        <taxon>Lachnospirales</taxon>
        <taxon>Lachnospiraceae</taxon>
        <taxon>Dorea</taxon>
    </lineage>
</organism>
<dbReference type="SMART" id="SM01208">
    <property type="entry name" value="G5"/>
    <property type="match status" value="1"/>
</dbReference>
<evidence type="ECO:0000313" key="5">
    <source>
        <dbReference type="EMBL" id="HIW82841.1"/>
    </source>
</evidence>
<reference evidence="5" key="2">
    <citation type="submission" date="2021-04" db="EMBL/GenBank/DDBJ databases">
        <authorList>
            <person name="Gilroy R."/>
        </authorList>
    </citation>
    <scope>NUCLEOTIDE SEQUENCE</scope>
    <source>
        <strain evidence="5">ChiSxjej1B13-11762</strain>
    </source>
</reference>
<dbReference type="Proteomes" id="UP000824263">
    <property type="component" value="Unassembled WGS sequence"/>
</dbReference>
<keyword evidence="3" id="KW-0812">Transmembrane</keyword>
<reference evidence="5" key="1">
    <citation type="journal article" date="2021" name="PeerJ">
        <title>Extensive microbial diversity within the chicken gut microbiome revealed by metagenomics and culture.</title>
        <authorList>
            <person name="Gilroy R."/>
            <person name="Ravi A."/>
            <person name="Getino M."/>
            <person name="Pursley I."/>
            <person name="Horton D.L."/>
            <person name="Alikhan N.F."/>
            <person name="Baker D."/>
            <person name="Gharbi K."/>
            <person name="Hall N."/>
            <person name="Watson M."/>
            <person name="Adriaenssens E.M."/>
            <person name="Foster-Nyarko E."/>
            <person name="Jarju S."/>
            <person name="Secka A."/>
            <person name="Antonio M."/>
            <person name="Oren A."/>
            <person name="Chaudhuri R.R."/>
            <person name="La Ragione R."/>
            <person name="Hildebrand F."/>
            <person name="Pallen M.J."/>
        </authorList>
    </citation>
    <scope>NUCLEOTIDE SEQUENCE</scope>
    <source>
        <strain evidence="5">ChiSxjej1B13-11762</strain>
    </source>
</reference>
<sequence>MTDSRIRKRRSYHKRIAKKRRKRRQVLFGLVLACAVLIFGITYLVLYRYVSQYPQDIICDNIYIGTTDVSSMTRDEALQSMSAHLTEDQARTVTLQVGDQTAEATLEEFGVYYQDIEETVDEALAYGKKGSVFGRYRKLRKLKKENLVLDERMAVNQELAEAVLQERAVPIADHAKNASITRTSSGFSIQEEKEGTTVDLEQSIAALEDHLNGGWDHGDFALELVLVKEEPQIKAADLESIQDELGSFSTDAGGGQRWQNLETASGKLNGMILMPGDEVSVHDVTAPYDEEHGYVPAGSYENGQVVDTYGGGICQVSTTLYNALLYAELEIVERYPHSMMVNYVDPSRDAAIAGDTKDLVFRNDQETPIYIEGGIDESNQLHFTIYGKETRDANRTVEYESETVAEEEYEVKYEEDPEAALGTVSYEGSPHTGRSARLWKIVSVDGEETEREVINESHYNKSDQIIKIGTKSDNAEASAAVRSAIATQDKSKIDAAVSQAGGE</sequence>
<evidence type="ECO:0000259" key="4">
    <source>
        <dbReference type="PROSITE" id="PS51109"/>
    </source>
</evidence>
<accession>A0A9D1RA75</accession>
<dbReference type="InterPro" id="IPR007391">
    <property type="entry name" value="Vancomycin_resist_VanW"/>
</dbReference>
<dbReference type="Pfam" id="PF07501">
    <property type="entry name" value="G5"/>
    <property type="match status" value="1"/>
</dbReference>
<dbReference type="InterPro" id="IPR022029">
    <property type="entry name" value="YoaR-like_PG-bd"/>
</dbReference>
<feature type="region of interest" description="Disordered" evidence="2">
    <location>
        <begin position="484"/>
        <end position="503"/>
    </location>
</feature>
<gene>
    <name evidence="5" type="ORF">H9873_00735</name>
</gene>
<evidence type="ECO:0000256" key="1">
    <source>
        <dbReference type="ARBA" id="ARBA00022729"/>
    </source>
</evidence>
<keyword evidence="3" id="KW-1133">Transmembrane helix</keyword>
<dbReference type="PROSITE" id="PS51109">
    <property type="entry name" value="G5"/>
    <property type="match status" value="1"/>
</dbReference>
<dbReference type="Pfam" id="PF04294">
    <property type="entry name" value="VanW"/>
    <property type="match status" value="1"/>
</dbReference>
<evidence type="ECO:0000313" key="6">
    <source>
        <dbReference type="Proteomes" id="UP000824263"/>
    </source>
</evidence>
<comment type="caution">
    <text evidence="5">The sequence shown here is derived from an EMBL/GenBank/DDBJ whole genome shotgun (WGS) entry which is preliminary data.</text>
</comment>
<keyword evidence="3" id="KW-0472">Membrane</keyword>
<proteinExistence type="predicted"/>
<dbReference type="PANTHER" id="PTHR35788">
    <property type="entry name" value="EXPORTED PROTEIN-RELATED"/>
    <property type="match status" value="1"/>
</dbReference>
<dbReference type="InterPro" id="IPR052913">
    <property type="entry name" value="Glycopeptide_resist_protein"/>
</dbReference>
<evidence type="ECO:0000256" key="3">
    <source>
        <dbReference type="SAM" id="Phobius"/>
    </source>
</evidence>
<evidence type="ECO:0000256" key="2">
    <source>
        <dbReference type="SAM" id="MobiDB-lite"/>
    </source>
</evidence>
<feature type="domain" description="G5" evidence="4">
    <location>
        <begin position="393"/>
        <end position="472"/>
    </location>
</feature>
<name>A0A9D1RA75_9FIRM</name>
<dbReference type="Pfam" id="PF12229">
    <property type="entry name" value="PG_binding_4"/>
    <property type="match status" value="1"/>
</dbReference>
<dbReference type="PANTHER" id="PTHR35788:SF1">
    <property type="entry name" value="EXPORTED PROTEIN"/>
    <property type="match status" value="1"/>
</dbReference>
<keyword evidence="1" id="KW-0732">Signal</keyword>